<evidence type="ECO:0000313" key="1">
    <source>
        <dbReference type="EMBL" id="BBD73465.1"/>
    </source>
</evidence>
<organism evidence="1 2">
    <name type="scientific">Sulfodiicoccus acidiphilus</name>
    <dbReference type="NCBI Taxonomy" id="1670455"/>
    <lineage>
        <taxon>Archaea</taxon>
        <taxon>Thermoproteota</taxon>
        <taxon>Thermoprotei</taxon>
        <taxon>Sulfolobales</taxon>
        <taxon>Sulfolobaceae</taxon>
        <taxon>Sulfodiicoccus</taxon>
    </lineage>
</organism>
<dbReference type="EMBL" id="AP018553">
    <property type="protein sequence ID" value="BBD73465.1"/>
    <property type="molecule type" value="Genomic_DNA"/>
</dbReference>
<dbReference type="KEGG" id="sacd:HS1genome_1854"/>
<keyword evidence="2" id="KW-1185">Reference proteome</keyword>
<reference evidence="2" key="1">
    <citation type="submission" date="2018-04" db="EMBL/GenBank/DDBJ databases">
        <title>Complete genome sequence of Sulfodiicoccus acidiphilus strain HS-1.</title>
        <authorList>
            <person name="Sakai H.D."/>
            <person name="Kurosawa N."/>
        </authorList>
    </citation>
    <scope>NUCLEOTIDE SEQUENCE [LARGE SCALE GENOMIC DNA]</scope>
    <source>
        <strain evidence="2">HS-1</strain>
    </source>
</reference>
<accession>A0A348B5L3</accession>
<proteinExistence type="predicted"/>
<evidence type="ECO:0000313" key="2">
    <source>
        <dbReference type="Proteomes" id="UP000276741"/>
    </source>
</evidence>
<name>A0A348B5L3_9CREN</name>
<gene>
    <name evidence="1" type="ORF">HS1genome_1854</name>
</gene>
<dbReference type="Proteomes" id="UP000276741">
    <property type="component" value="Chromosome"/>
</dbReference>
<sequence length="59" mass="6752">MTGDSTGSSLAEAEVVATRNMGELTARSPRRSSVTHRQWFPEGRSYTLSRWNVKRVKRR</sequence>
<protein>
    <submittedName>
        <fullName evidence="1">Uncharacterized protein</fullName>
    </submittedName>
</protein>
<dbReference type="AlphaFoldDB" id="A0A348B5L3"/>